<dbReference type="PANTHER" id="PTHR12341:SF73">
    <property type="entry name" value="XRN1 N-TERMINAL DOMAIN-CONTAINING PROTEIN"/>
    <property type="match status" value="1"/>
</dbReference>
<protein>
    <submittedName>
        <fullName evidence="3">XRN 5'-3' exonuclease N-terminus</fullName>
    </submittedName>
</protein>
<proteinExistence type="predicted"/>
<evidence type="ECO:0000259" key="2">
    <source>
        <dbReference type="Pfam" id="PF03159"/>
    </source>
</evidence>
<evidence type="ECO:0000256" key="1">
    <source>
        <dbReference type="SAM" id="MobiDB-lite"/>
    </source>
</evidence>
<dbReference type="InterPro" id="IPR004859">
    <property type="entry name" value="Xrn1_N"/>
</dbReference>
<dbReference type="EMBL" id="JAECZO010000115">
    <property type="protein sequence ID" value="KAK7197685.1"/>
    <property type="molecule type" value="Genomic_DNA"/>
</dbReference>
<dbReference type="Proteomes" id="UP001430356">
    <property type="component" value="Unassembled WGS sequence"/>
</dbReference>
<feature type="compositionally biased region" description="Basic residues" evidence="1">
    <location>
        <begin position="837"/>
        <end position="846"/>
    </location>
</feature>
<organism evidence="3 4">
    <name type="scientific">Novymonas esmeraldas</name>
    <dbReference type="NCBI Taxonomy" id="1808958"/>
    <lineage>
        <taxon>Eukaryota</taxon>
        <taxon>Discoba</taxon>
        <taxon>Euglenozoa</taxon>
        <taxon>Kinetoplastea</taxon>
        <taxon>Metakinetoplastina</taxon>
        <taxon>Trypanosomatida</taxon>
        <taxon>Trypanosomatidae</taxon>
        <taxon>Novymonas</taxon>
    </lineage>
</organism>
<accession>A0AAW0EV71</accession>
<keyword evidence="3" id="KW-0269">Exonuclease</keyword>
<dbReference type="AlphaFoldDB" id="A0AAW0EV71"/>
<dbReference type="GO" id="GO:0005634">
    <property type="term" value="C:nucleus"/>
    <property type="evidence" value="ECO:0007669"/>
    <property type="project" value="TreeGrafter"/>
</dbReference>
<feature type="region of interest" description="Disordered" evidence="1">
    <location>
        <begin position="811"/>
        <end position="940"/>
    </location>
</feature>
<comment type="caution">
    <text evidence="3">The sequence shown here is derived from an EMBL/GenBank/DDBJ whole genome shotgun (WGS) entry which is preliminary data.</text>
</comment>
<feature type="compositionally biased region" description="Low complexity" evidence="1">
    <location>
        <begin position="826"/>
        <end position="836"/>
    </location>
</feature>
<feature type="domain" description="Xrn1 N-terminal" evidence="2">
    <location>
        <begin position="109"/>
        <end position="249"/>
    </location>
</feature>
<keyword evidence="4" id="KW-1185">Reference proteome</keyword>
<dbReference type="Gene3D" id="3.40.50.12390">
    <property type="match status" value="1"/>
</dbReference>
<keyword evidence="3" id="KW-0540">Nuclease</keyword>
<feature type="compositionally biased region" description="Basic and acidic residues" evidence="1">
    <location>
        <begin position="855"/>
        <end position="870"/>
    </location>
</feature>
<reference evidence="3 4" key="1">
    <citation type="journal article" date="2021" name="MBio">
        <title>A New Model Trypanosomatid, Novymonas esmeraldas: Genomic Perception of Its 'Candidatus Pandoraea novymonadis' Endosymbiont.</title>
        <authorList>
            <person name="Zakharova A."/>
            <person name="Saura A."/>
            <person name="Butenko A."/>
            <person name="Podesvova L."/>
            <person name="Warmusova S."/>
            <person name="Kostygov A.Y."/>
            <person name="Nenarokova A."/>
            <person name="Lukes J."/>
            <person name="Opperdoes F.R."/>
            <person name="Yurchenko V."/>
        </authorList>
    </citation>
    <scope>NUCLEOTIDE SEQUENCE [LARGE SCALE GENOMIC DNA]</scope>
    <source>
        <strain evidence="3 4">E262AT.01</strain>
    </source>
</reference>
<evidence type="ECO:0000313" key="4">
    <source>
        <dbReference type="Proteomes" id="UP001430356"/>
    </source>
</evidence>
<feature type="region of interest" description="Disordered" evidence="1">
    <location>
        <begin position="25"/>
        <end position="89"/>
    </location>
</feature>
<dbReference type="Pfam" id="PF03159">
    <property type="entry name" value="XRN_N"/>
    <property type="match status" value="1"/>
</dbReference>
<feature type="compositionally biased region" description="Low complexity" evidence="1">
    <location>
        <begin position="669"/>
        <end position="691"/>
    </location>
</feature>
<evidence type="ECO:0000313" key="3">
    <source>
        <dbReference type="EMBL" id="KAK7197685.1"/>
    </source>
</evidence>
<feature type="region of interest" description="Disordered" evidence="1">
    <location>
        <begin position="660"/>
        <end position="691"/>
    </location>
</feature>
<dbReference type="InterPro" id="IPR027073">
    <property type="entry name" value="5_3_exoribonuclease"/>
</dbReference>
<dbReference type="GO" id="GO:0004534">
    <property type="term" value="F:5'-3' RNA exonuclease activity"/>
    <property type="evidence" value="ECO:0007669"/>
    <property type="project" value="TreeGrafter"/>
</dbReference>
<feature type="compositionally biased region" description="Acidic residues" evidence="1">
    <location>
        <begin position="47"/>
        <end position="60"/>
    </location>
</feature>
<dbReference type="PANTHER" id="PTHR12341">
    <property type="entry name" value="5'-&gt;3' EXORIBONUCLEASE"/>
    <property type="match status" value="1"/>
</dbReference>
<name>A0AAW0EV71_9TRYP</name>
<keyword evidence="3" id="KW-0378">Hydrolase</keyword>
<sequence>MGLLGLRKFIDSCGCTRLLPVPQSDAEATKEALRRHRVEDHRAGVDGDGDDHDDDRDDEPSALYTATYANGSRAGKPSRHHHLTSSSHVDRAAATGVAAGTGGSSSVPLVDHVLIDMNCIVHSCFHHQSGENMTRKQLIHEVLERLRVLVTEVVVPQQSLSFCFDGPAPIAKLQTQRLRRRKVSLLDAGDAQQLSTLAITAGSLFMIELENAIASQFKLNRGRGFLRRLCPVYLHGTTVVGEGEAKIARALAFLAYGPGSSSSTATSTPISKGGGGGGTAPAVPTLRCGADDSVVVMGNDIDLVVTCLGATAFHNLSIISPSSLQLIRVSDILYRWLKATSATRGDAAFTPSQLPSIRIDFIFLFLLNGGDHYTGAGEVAMSLWRRYRSVRAAYPHSTLVSPTLDAVDTDFLADVVQASDYAGSSSVEVGMNLLQSALWSLYTVVTGVCPDYNHVPAPAAPQLCHLRAAAAHCQRTHARVRLPALQVNSKPLTPLETYVALMPTEATLPKSVVSGLHSRAAHQEILKTLQTSNDTATIARAAKDAVAVSAQWLTTSEQYLREFTSPVQLNVNPPRRRLSRHEQHRMMATHGYVREEDPVPVVHPITMPEAPPYMEVPYPPHTTYLDFHCPFDATPAAQSGDDDSGGGAAGTTAYLNGRAVSTRPLLHPTTRAAAPGSGSGAAEGTASGRAGQPKRVYLHVEAAEAAAQQRERASAAAKLQRALDMTSGLLERGQHLTAPQQRRMQRRLHRLQAAETAELRTQLATEDRQYAAQTAASTAGTEAFEAELRQFLGADASPEDVMALMRVTAEDTDGVSGGDGSRSRRTSTAAGATTTSTRRRSSHCKTGRAAAIPDAPHHGERRARSERGRGGEGPSAPESAKQRGRRAAVKVVVSRRDDDDDDGSALRNASDGVSVSGSPRRRGRAAAPVAEAAAKKRRRV</sequence>
<dbReference type="GO" id="GO:0003723">
    <property type="term" value="F:RNA binding"/>
    <property type="evidence" value="ECO:0007669"/>
    <property type="project" value="TreeGrafter"/>
</dbReference>
<dbReference type="GO" id="GO:0000956">
    <property type="term" value="P:nuclear-transcribed mRNA catabolic process"/>
    <property type="evidence" value="ECO:0007669"/>
    <property type="project" value="TreeGrafter"/>
</dbReference>
<gene>
    <name evidence="3" type="ORF">NESM_000720300</name>
</gene>
<feature type="compositionally biased region" description="Basic and acidic residues" evidence="1">
    <location>
        <begin position="27"/>
        <end position="45"/>
    </location>
</feature>